<evidence type="ECO:0000313" key="7">
    <source>
        <dbReference type="EMBL" id="BES98626.1"/>
    </source>
</evidence>
<accession>A0ABN7B635</accession>
<dbReference type="InterPro" id="IPR051998">
    <property type="entry name" value="Meteorin-like"/>
</dbReference>
<evidence type="ECO:0000256" key="3">
    <source>
        <dbReference type="ARBA" id="ARBA00022525"/>
    </source>
</evidence>
<protein>
    <submittedName>
        <fullName evidence="7">Meteorin, glial cell differentiation regulator-like</fullName>
    </submittedName>
</protein>
<dbReference type="PANTHER" id="PTHR28593:SF3">
    <property type="entry name" value="METEORIN-LIKE PROTEIN"/>
    <property type="match status" value="1"/>
</dbReference>
<evidence type="ECO:0000256" key="4">
    <source>
        <dbReference type="ARBA" id="ARBA00022729"/>
    </source>
</evidence>
<reference evidence="7 8" key="1">
    <citation type="submission" date="2023-09" db="EMBL/GenBank/DDBJ databases">
        <title>Nesidiocoris tenuis whole genome shotgun sequence.</title>
        <authorList>
            <person name="Shibata T."/>
            <person name="Shimoda M."/>
            <person name="Kobayashi T."/>
            <person name="Uehara T."/>
        </authorList>
    </citation>
    <scope>NUCLEOTIDE SEQUENCE [LARGE SCALE GENOMIC DNA]</scope>
    <source>
        <strain evidence="7 8">Japan</strain>
    </source>
</reference>
<evidence type="ECO:0000256" key="1">
    <source>
        <dbReference type="ARBA" id="ARBA00004613"/>
    </source>
</evidence>
<evidence type="ECO:0000256" key="2">
    <source>
        <dbReference type="ARBA" id="ARBA00005669"/>
    </source>
</evidence>
<feature type="compositionally biased region" description="Basic and acidic residues" evidence="6">
    <location>
        <begin position="115"/>
        <end position="128"/>
    </location>
</feature>
<feature type="region of interest" description="Disordered" evidence="6">
    <location>
        <begin position="115"/>
        <end position="140"/>
    </location>
</feature>
<organism evidence="7 8">
    <name type="scientific">Nesidiocoris tenuis</name>
    <dbReference type="NCBI Taxonomy" id="355587"/>
    <lineage>
        <taxon>Eukaryota</taxon>
        <taxon>Metazoa</taxon>
        <taxon>Ecdysozoa</taxon>
        <taxon>Arthropoda</taxon>
        <taxon>Hexapoda</taxon>
        <taxon>Insecta</taxon>
        <taxon>Pterygota</taxon>
        <taxon>Neoptera</taxon>
        <taxon>Paraneoptera</taxon>
        <taxon>Hemiptera</taxon>
        <taxon>Heteroptera</taxon>
        <taxon>Panheteroptera</taxon>
        <taxon>Cimicomorpha</taxon>
        <taxon>Miridae</taxon>
        <taxon>Dicyphina</taxon>
        <taxon>Nesidiocoris</taxon>
    </lineage>
</organism>
<keyword evidence="4" id="KW-0732">Signal</keyword>
<dbReference type="Proteomes" id="UP001307889">
    <property type="component" value="Chromosome 9"/>
</dbReference>
<gene>
    <name evidence="7" type="ORF">NTJ_11441</name>
</gene>
<keyword evidence="3" id="KW-0964">Secreted</keyword>
<dbReference type="EMBL" id="AP028917">
    <property type="protein sequence ID" value="BES98626.1"/>
    <property type="molecule type" value="Genomic_DNA"/>
</dbReference>
<keyword evidence="8" id="KW-1185">Reference proteome</keyword>
<evidence type="ECO:0000256" key="5">
    <source>
        <dbReference type="ARBA" id="ARBA00023157"/>
    </source>
</evidence>
<evidence type="ECO:0000313" key="8">
    <source>
        <dbReference type="Proteomes" id="UP001307889"/>
    </source>
</evidence>
<comment type="similarity">
    <text evidence="2">Belongs to the meteorin family.</text>
</comment>
<proteinExistence type="inferred from homology"/>
<sequence length="427" mass="48301">MSDWFATAQKKLGIEADWDTWKESLISTFSDDSWTPVRFAYSFRYMTGSFVDFVVKKERLLLDLDHEIPEQIILNLIVLGLPVRIQNELSRSSVGSIRLLISKLKKFDHDSSSRRFGSMERVENRDQTPKTFETSGKLQKAPASEEKHPCPICEKGKRGTRYHPESKCCGLSGEEKRGVRPVYLRCSEGRLRWNYPEGALRVLLRLWGGGASGGREFRACLRPAPGLRLSASVYLEGPRSLNKLYAPQEPSERPHVRCVQSRGGQVALYVEATGEQPLRKDLVDISYDLQPIAKGSIYDPYEECRPCTKEEMIHAYCSSELVTRGIIQRVEPIEDTDVSDIVVKVTKTLRRWPSTWDTNEIEEASPGKEIVQVGRHCGAQHGAGEIVIMARRKLGQLVLRCAPRLQEWQDVIKEAIAKDSAHCVLSS</sequence>
<dbReference type="PANTHER" id="PTHR28593">
    <property type="entry name" value="METEORIN-LIKE PROTEIN"/>
    <property type="match status" value="1"/>
</dbReference>
<evidence type="ECO:0000256" key="6">
    <source>
        <dbReference type="SAM" id="MobiDB-lite"/>
    </source>
</evidence>
<name>A0ABN7B635_9HEMI</name>
<keyword evidence="5" id="KW-1015">Disulfide bond</keyword>
<comment type="subcellular location">
    <subcellularLocation>
        <location evidence="1">Secreted</location>
    </subcellularLocation>
</comment>